<dbReference type="PROSITE" id="PS50088">
    <property type="entry name" value="ANK_REPEAT"/>
    <property type="match status" value="2"/>
</dbReference>
<dbReference type="PROSITE" id="PS50096">
    <property type="entry name" value="IQ"/>
    <property type="match status" value="1"/>
</dbReference>
<evidence type="ECO:0000256" key="2">
    <source>
        <dbReference type="PROSITE-ProRule" id="PRU00023"/>
    </source>
</evidence>
<dbReference type="Pfam" id="PF12796">
    <property type="entry name" value="Ank_2"/>
    <property type="match status" value="1"/>
</dbReference>
<sequence>MPFPFFRRSKSTAKSQTKDVDEKDMKKTKKDSEISNLPPVGDDDGELSAIANETNHLLQRITTVSPSRKRPRKVVGRVTIEVLDSFPASARPVDHEAATSPVPPPEKVVEIPALTPIQTGDAFGFEEEECRVRSTTDIFVPAVVAGKKELETQLEALTHEKERLKRKTQTMQPLVLPTPEVDNDVPQTRSRESESKAATQIQAAARGYIARQDTKRRIADKSLQTPKKKVRLRPVDGSQATRSQDEQPEWREITDPDRGETWYYNTQTGQSQWESPIIPLSFPALGKPIKQPRPSSVSMNNNQATASSFLPALSPTSNTTAPRFPATQQQAASPRQPSTNAATLLPAIQKESLLLQDFDDDIPSAPSHATTTPQTHPTDAADGEMVDWMDDTALFLADGSKNNKLRDTIRDALKISKFDSVSALLTSSISFNAKRAKYHRPDSLTTSSSSAVSRDIVLGRKPDTFMVAVLAKDSGNLKGKKQRGSKHKERLRIRDVADSGFMPPDGDGAPKSPGSKSPARTISSPTKDATPKQCFACWSAIKGCLCEEHRDPFDNRPRPASESALMCSNWEIDQLRRKYRAEEIQEIFMKANSSLRYDKQRKAYITIIECRHPIYRAVEAMLTIFNKTMRRKLHTRAWFRSYIEQLRLGRVAHTSPPSLLKLRDTLRNGKWCQSYSDSVVQFHPKAPVTQKSFSPIPTHETIAIDPATPDFRHWVLKTECPVPKILYQPRKYELLPRRCIPMPQPSFLDQIPLPVPNRFIDGCEKISWVERLCARLSQASLYRAVAQIKACTPPMGFDKPRRTRVTPPCCVLFANFGRKTSPGNLAIGGLVAELLIYLIVTTFVPPQFGNFTVTDRRAICPKTTPDHSAVYVCLEIDPTTLKYVIRPLEHALNTRRPPTIMICIQGEEYQVCVNRPEQTSEEAYFGFRTILEWIGLSVPEETRAVTFVPSGDVLTFNTPAFNATVTTRADRYYPFCEPTTRESTIAEFMHLLWMGKSSRNQPQCFTNLGSQDPGDFMKNCNVDGAMGQCIPVVYRSWAFMQGSPFEEFVTDEGIAYWYDKRTGITYWERPLLDQEKHRGDDGDIEGVVVDGKGEKATIGVGAPDARYSQQDMRKYRTKTMENPLERDARLKSVRVSAAKHDIVLKPEVVAVKEPPAPRISRIQVPPLPFQDKTMDKSVSGLVPHKSDKHLLPPPSSRSSSPTKSVKQHPSGGPVVNEETKKLIDSLTQAIGASMAQSNVMDVLQLGIGLGMGLGLKSNNILEENETNVSGDETDRTNVSGDETDRSETTARPVTTMPNDDTMTATTRTERSVTLDATPDELAPGEKVAHPFGTDYVTHPPPGEGESWINKPVDFSEESQTAVDGFRGAVHRSVAALPRNFVECASTTKTVKMEANYLPSMNNKNQPRSMGIVRPRTSADEWLTVGYDPWVAGKELFNTEFVNSLAVEDEDKAPVAGAAFVDTNEHAARQEVVTQAAKEALELEHLFSLCRHGKYAEVENLLNQPDWTIPIDAKDNAGNTLLSIACQNNNKRIAKLCLRKGAELNTQNLNGQTVLHYTHAYGFHDLMEYLMEKGAKDDILNKDGLTCYEGLSSEAVDAI</sequence>
<dbReference type="OrthoDB" id="341259at2759"/>
<feature type="repeat" description="ANK" evidence="2">
    <location>
        <begin position="1549"/>
        <end position="1581"/>
    </location>
</feature>
<feature type="compositionally biased region" description="Basic and acidic residues" evidence="3">
    <location>
        <begin position="16"/>
        <end position="33"/>
    </location>
</feature>
<feature type="compositionally biased region" description="Polar residues" evidence="3">
    <location>
        <begin position="367"/>
        <end position="377"/>
    </location>
</feature>
<dbReference type="CDD" id="cd23767">
    <property type="entry name" value="IQCD"/>
    <property type="match status" value="1"/>
</dbReference>
<dbReference type="SUPFAM" id="SSF48403">
    <property type="entry name" value="Ankyrin repeat"/>
    <property type="match status" value="1"/>
</dbReference>
<dbReference type="PANTHER" id="PTHR24119">
    <property type="entry name" value="ACYL-COA-BINDING DOMAIN-CONTAINING PROTEIN 6"/>
    <property type="match status" value="1"/>
</dbReference>
<feature type="compositionally biased region" description="Basic residues" evidence="3">
    <location>
        <begin position="478"/>
        <end position="491"/>
    </location>
</feature>
<dbReference type="PANTHER" id="PTHR24119:SF0">
    <property type="entry name" value="ACYL-COA-BINDING DOMAIN-CONTAINING PROTEIN 6"/>
    <property type="match status" value="1"/>
</dbReference>
<dbReference type="Pfam" id="PF00397">
    <property type="entry name" value="WW"/>
    <property type="match status" value="1"/>
</dbReference>
<dbReference type="InterPro" id="IPR036020">
    <property type="entry name" value="WW_dom_sf"/>
</dbReference>
<dbReference type="CDD" id="cd00201">
    <property type="entry name" value="WW"/>
    <property type="match status" value="2"/>
</dbReference>
<feature type="compositionally biased region" description="Polar residues" evidence="3">
    <location>
        <begin position="514"/>
        <end position="527"/>
    </location>
</feature>
<proteinExistence type="predicted"/>
<protein>
    <submittedName>
        <fullName evidence="6">Aste57867_472 protein</fullName>
    </submittedName>
</protein>
<dbReference type="Gene3D" id="1.25.40.20">
    <property type="entry name" value="Ankyrin repeat-containing domain"/>
    <property type="match status" value="1"/>
</dbReference>
<evidence type="ECO:0000313" key="7">
    <source>
        <dbReference type="Proteomes" id="UP000332933"/>
    </source>
</evidence>
<feature type="region of interest" description="Disordered" evidence="3">
    <location>
        <begin position="309"/>
        <end position="339"/>
    </location>
</feature>
<evidence type="ECO:0000256" key="1">
    <source>
        <dbReference type="ARBA" id="ARBA00023121"/>
    </source>
</evidence>
<feature type="compositionally biased region" description="Polar residues" evidence="3">
    <location>
        <begin position="1264"/>
        <end position="1280"/>
    </location>
</feature>
<dbReference type="GO" id="GO:0000062">
    <property type="term" value="F:fatty-acyl-CoA binding"/>
    <property type="evidence" value="ECO:0007669"/>
    <property type="project" value="TreeGrafter"/>
</dbReference>
<reference evidence="5" key="2">
    <citation type="submission" date="2019-06" db="EMBL/GenBank/DDBJ databases">
        <title>Genomics analysis of Aphanomyces spp. identifies a new class of oomycete effector associated with host adaptation.</title>
        <authorList>
            <person name="Gaulin E."/>
        </authorList>
    </citation>
    <scope>NUCLEOTIDE SEQUENCE</scope>
    <source>
        <strain evidence="5">CBS 578.67</strain>
    </source>
</reference>
<dbReference type="InterPro" id="IPR001202">
    <property type="entry name" value="WW_dom"/>
</dbReference>
<feature type="region of interest" description="Disordered" evidence="3">
    <location>
        <begin position="476"/>
        <end position="530"/>
    </location>
</feature>
<dbReference type="EMBL" id="CAADRA010000023">
    <property type="protein sequence ID" value="VFT77697.1"/>
    <property type="molecule type" value="Genomic_DNA"/>
</dbReference>
<dbReference type="SMART" id="SM00015">
    <property type="entry name" value="IQ"/>
    <property type="match status" value="1"/>
</dbReference>
<feature type="region of interest" description="Disordered" evidence="3">
    <location>
        <begin position="176"/>
        <end position="196"/>
    </location>
</feature>
<dbReference type="SUPFAM" id="SSF51045">
    <property type="entry name" value="WW domain"/>
    <property type="match status" value="2"/>
</dbReference>
<accession>A0A485K3W7</accession>
<dbReference type="Gene3D" id="2.20.70.10">
    <property type="match status" value="1"/>
</dbReference>
<dbReference type="EMBL" id="VJMH01000023">
    <property type="protein sequence ID" value="KAF0720234.1"/>
    <property type="molecule type" value="Genomic_DNA"/>
</dbReference>
<dbReference type="SMART" id="SM00456">
    <property type="entry name" value="WW"/>
    <property type="match status" value="2"/>
</dbReference>
<evidence type="ECO:0000259" key="4">
    <source>
        <dbReference type="PROSITE" id="PS50020"/>
    </source>
</evidence>
<feature type="region of interest" description="Disordered" evidence="3">
    <location>
        <begin position="359"/>
        <end position="382"/>
    </location>
</feature>
<keyword evidence="7" id="KW-1185">Reference proteome</keyword>
<evidence type="ECO:0000313" key="6">
    <source>
        <dbReference type="EMBL" id="VFT77697.1"/>
    </source>
</evidence>
<feature type="compositionally biased region" description="Basic and acidic residues" evidence="3">
    <location>
        <begin position="243"/>
        <end position="260"/>
    </location>
</feature>
<evidence type="ECO:0000256" key="3">
    <source>
        <dbReference type="SAM" id="MobiDB-lite"/>
    </source>
</evidence>
<organism evidence="6 7">
    <name type="scientific">Aphanomyces stellatus</name>
    <dbReference type="NCBI Taxonomy" id="120398"/>
    <lineage>
        <taxon>Eukaryota</taxon>
        <taxon>Sar</taxon>
        <taxon>Stramenopiles</taxon>
        <taxon>Oomycota</taxon>
        <taxon>Saprolegniomycetes</taxon>
        <taxon>Saprolegniales</taxon>
        <taxon>Verrucalvaceae</taxon>
        <taxon>Aphanomyces</taxon>
    </lineage>
</organism>
<dbReference type="InterPro" id="IPR000048">
    <property type="entry name" value="IQ_motif_EF-hand-BS"/>
</dbReference>
<reference evidence="6 7" key="1">
    <citation type="submission" date="2019-03" db="EMBL/GenBank/DDBJ databases">
        <authorList>
            <person name="Gaulin E."/>
            <person name="Dumas B."/>
        </authorList>
    </citation>
    <scope>NUCLEOTIDE SEQUENCE [LARGE SCALE GENOMIC DNA]</scope>
    <source>
        <strain evidence="6">CBS 568.67</strain>
    </source>
</reference>
<evidence type="ECO:0000313" key="5">
    <source>
        <dbReference type="EMBL" id="KAF0720234.1"/>
    </source>
</evidence>
<keyword evidence="1" id="KW-0446">Lipid-binding</keyword>
<dbReference type="PROSITE" id="PS50020">
    <property type="entry name" value="WW_DOMAIN_2"/>
    <property type="match status" value="1"/>
</dbReference>
<feature type="region of interest" description="Disordered" evidence="3">
    <location>
        <begin position="1"/>
        <end position="46"/>
    </location>
</feature>
<feature type="region of interest" description="Disordered" evidence="3">
    <location>
        <begin position="219"/>
        <end position="263"/>
    </location>
</feature>
<gene>
    <name evidence="6" type="primary">Aste57867_472</name>
    <name evidence="5" type="ORF">As57867_000471</name>
    <name evidence="6" type="ORF">ASTE57867_472</name>
</gene>
<dbReference type="Proteomes" id="UP000332933">
    <property type="component" value="Unassembled WGS sequence"/>
</dbReference>
<feature type="compositionally biased region" description="Polar residues" evidence="3">
    <location>
        <begin position="1289"/>
        <end position="1301"/>
    </location>
</feature>
<feature type="region of interest" description="Disordered" evidence="3">
    <location>
        <begin position="1159"/>
        <end position="1217"/>
    </location>
</feature>
<name>A0A485K3W7_9STRA</name>
<dbReference type="InterPro" id="IPR002110">
    <property type="entry name" value="Ankyrin_rpt"/>
</dbReference>
<feature type="domain" description="WW" evidence="4">
    <location>
        <begin position="244"/>
        <end position="278"/>
    </location>
</feature>
<dbReference type="PROSITE" id="PS50297">
    <property type="entry name" value="ANK_REP_REGION"/>
    <property type="match status" value="2"/>
</dbReference>
<feature type="region of interest" description="Disordered" evidence="3">
    <location>
        <begin position="1264"/>
        <end position="1301"/>
    </location>
</feature>
<dbReference type="InterPro" id="IPR036770">
    <property type="entry name" value="Ankyrin_rpt-contain_sf"/>
</dbReference>
<feature type="repeat" description="ANK" evidence="2">
    <location>
        <begin position="1516"/>
        <end position="1548"/>
    </location>
</feature>
<keyword evidence="2" id="KW-0040">ANK repeat</keyword>
<dbReference type="SMART" id="SM00248">
    <property type="entry name" value="ANK"/>
    <property type="match status" value="2"/>
</dbReference>